<feature type="compositionally biased region" description="Basic and acidic residues" evidence="2">
    <location>
        <begin position="481"/>
        <end position="524"/>
    </location>
</feature>
<evidence type="ECO:0000313" key="4">
    <source>
        <dbReference type="Ensembl" id="ENSNMLP00000042902.1"/>
    </source>
</evidence>
<feature type="region of interest" description="Disordered" evidence="2">
    <location>
        <begin position="566"/>
        <end position="586"/>
    </location>
</feature>
<organism evidence="4 5">
    <name type="scientific">Neogobius melanostomus</name>
    <name type="common">round goby</name>
    <dbReference type="NCBI Taxonomy" id="47308"/>
    <lineage>
        <taxon>Eukaryota</taxon>
        <taxon>Metazoa</taxon>
        <taxon>Chordata</taxon>
        <taxon>Craniata</taxon>
        <taxon>Vertebrata</taxon>
        <taxon>Euteleostomi</taxon>
        <taxon>Actinopterygii</taxon>
        <taxon>Neopterygii</taxon>
        <taxon>Teleostei</taxon>
        <taxon>Neoteleostei</taxon>
        <taxon>Acanthomorphata</taxon>
        <taxon>Gobiaria</taxon>
        <taxon>Gobiiformes</taxon>
        <taxon>Gobioidei</taxon>
        <taxon>Gobiidae</taxon>
        <taxon>Benthophilinae</taxon>
        <taxon>Neogobiini</taxon>
        <taxon>Neogobius</taxon>
    </lineage>
</organism>
<feature type="compositionally biased region" description="Polar residues" evidence="2">
    <location>
        <begin position="403"/>
        <end position="418"/>
    </location>
</feature>
<feature type="compositionally biased region" description="Basic and acidic residues" evidence="2">
    <location>
        <begin position="456"/>
        <end position="473"/>
    </location>
</feature>
<dbReference type="PANTHER" id="PTHR22115:SF5">
    <property type="entry name" value="COILED-COIL DOMAIN-CONTAINING PROTEIN 50-LIKE ISOFORM X1"/>
    <property type="match status" value="1"/>
</dbReference>
<feature type="compositionally biased region" description="Polar residues" evidence="2">
    <location>
        <begin position="704"/>
        <end position="720"/>
    </location>
</feature>
<reference evidence="4" key="2">
    <citation type="submission" date="2025-09" db="UniProtKB">
        <authorList>
            <consortium name="Ensembl"/>
        </authorList>
    </citation>
    <scope>IDENTIFICATION</scope>
</reference>
<dbReference type="Pfam" id="PF15295">
    <property type="entry name" value="CCDC50_N"/>
    <property type="match status" value="1"/>
</dbReference>
<keyword evidence="5" id="KW-1185">Reference proteome</keyword>
<keyword evidence="1" id="KW-0175">Coiled coil</keyword>
<dbReference type="InterPro" id="IPR039303">
    <property type="entry name" value="CCDC50"/>
</dbReference>
<dbReference type="Ensembl" id="ENSNMLT00000047643.1">
    <property type="protein sequence ID" value="ENSNMLP00000042902.1"/>
    <property type="gene ID" value="ENSNMLG00000026104.1"/>
</dbReference>
<feature type="compositionally biased region" description="Basic and acidic residues" evidence="2">
    <location>
        <begin position="118"/>
        <end position="129"/>
    </location>
</feature>
<reference evidence="4" key="1">
    <citation type="submission" date="2025-08" db="UniProtKB">
        <authorList>
            <consortium name="Ensembl"/>
        </authorList>
    </citation>
    <scope>IDENTIFICATION</scope>
</reference>
<feature type="domain" description="Coiled-coil" evidence="3">
    <location>
        <begin position="5"/>
        <end position="125"/>
    </location>
</feature>
<evidence type="ECO:0000256" key="1">
    <source>
        <dbReference type="ARBA" id="ARBA00023054"/>
    </source>
</evidence>
<dbReference type="Proteomes" id="UP000694523">
    <property type="component" value="Unplaced"/>
</dbReference>
<sequence>MAELEIDQSHLPRVQEVRQNFAVLEDGVLAHSLQEQEIEKYYMSNIQKNQLVQNDIRMAKQLQDEEEARNSALLRQTSRQLEEQDFEYARVIQEEIQRCAEEARRRELDDEELAKQIQEEEEQRGRITREASSSGSDLSLPQHHSHHGPHSQEQYPPVSSRGQRSTSDYFSSQLDCPQAGSPRGLRTNPRLRSSEGRSFRDCGECLSEESDGSDAVFSECSSCRTKRDSRLGTVPPPHQPRERNYRSLISHSRSFPEYNYERDHSCEKGCVERRRDRNHNVEKYYREEYNGWHRNQEQERELSTVRERRCSRTESVRLPDRHRKSFREAAKTWAYNDNPDKHVRFRDDSSKAGESSSQARRTESVWEMLGQVLRERGVPVRLGSNGAPLQIGAPQRTERRDSQTLYGSEASCSDTQPHQRAFERAVTARHSFHGDIHERRRSAQRNAINGVQTPGKDYEHVQPDQEIRRRDSNFSRQGSRRWKEQKSSGNDDSHVIDHRIRRTTSERRTHGSSEERDMERPERRAPHRSQSLISRHRPPAERDRTSLELGELQQVLHDEELARKLQEEEEERLTSGIPRPSPRNSYPEGDFKVAQVAQDEEIARYIQKQEIKTKRRSRELEGPVSWREHRAMMSQHDRRARERQVPRERLDSEGLPSPMEDFSPEEPPHSPTSTLPPSSHIKNIAEELDPTFQAQRPAPESLRAAQNDSSCAPLPAQQSGFLEEPTFVPPTKRQAEKSVRPKSKEKRENCKQQ</sequence>
<dbReference type="PANTHER" id="PTHR22115">
    <property type="entry name" value="C3ORF6 PROTEIN-RELATED"/>
    <property type="match status" value="1"/>
</dbReference>
<dbReference type="AlphaFoldDB" id="A0A8C6V2N7"/>
<feature type="compositionally biased region" description="Polar residues" evidence="2">
    <location>
        <begin position="160"/>
        <end position="175"/>
    </location>
</feature>
<proteinExistence type="predicted"/>
<dbReference type="InterPro" id="IPR029311">
    <property type="entry name" value="CCDC50_N"/>
</dbReference>
<name>A0A8C6V2N7_9GOBI</name>
<protein>
    <submittedName>
        <fullName evidence="4">Coiled-coil domain containing 187</fullName>
    </submittedName>
</protein>
<evidence type="ECO:0000256" key="2">
    <source>
        <dbReference type="SAM" id="MobiDB-lite"/>
    </source>
</evidence>
<feature type="region of interest" description="Disordered" evidence="2">
    <location>
        <begin position="611"/>
        <end position="753"/>
    </location>
</feature>
<accession>A0A8C6V2N7</accession>
<evidence type="ECO:0000259" key="3">
    <source>
        <dbReference type="Pfam" id="PF15295"/>
    </source>
</evidence>
<feature type="compositionally biased region" description="Basic and acidic residues" evidence="2">
    <location>
        <begin position="611"/>
        <end position="652"/>
    </location>
</feature>
<feature type="region of interest" description="Disordered" evidence="2">
    <location>
        <begin position="379"/>
        <end position="545"/>
    </location>
</feature>
<feature type="region of interest" description="Disordered" evidence="2">
    <location>
        <begin position="118"/>
        <end position="198"/>
    </location>
</feature>
<feature type="compositionally biased region" description="Low complexity" evidence="2">
    <location>
        <begin position="671"/>
        <end position="680"/>
    </location>
</feature>
<evidence type="ECO:0000313" key="5">
    <source>
        <dbReference type="Proteomes" id="UP000694523"/>
    </source>
</evidence>